<feature type="compositionally biased region" description="Basic and acidic residues" evidence="7">
    <location>
        <begin position="177"/>
        <end position="201"/>
    </location>
</feature>
<dbReference type="Proteomes" id="UP000762676">
    <property type="component" value="Unassembled WGS sequence"/>
</dbReference>
<dbReference type="Gene3D" id="3.40.50.300">
    <property type="entry name" value="P-loop containing nucleotide triphosphate hydrolases"/>
    <property type="match status" value="1"/>
</dbReference>
<evidence type="ECO:0000256" key="3">
    <source>
        <dbReference type="ARBA" id="ARBA00022490"/>
    </source>
</evidence>
<dbReference type="PANTHER" id="PTHR23053:SF0">
    <property type="entry name" value="HYDROCEPHALUS-INDUCING PROTEIN HOMOLOG"/>
    <property type="match status" value="1"/>
</dbReference>
<keyword evidence="4" id="KW-0969">Cilium</keyword>
<comment type="caution">
    <text evidence="12">The sequence shown here is derived from an EMBL/GenBank/DDBJ whole genome shotgun (WGS) entry which is preliminary data.</text>
</comment>
<dbReference type="InterPro" id="IPR033305">
    <property type="entry name" value="Hydin-like"/>
</dbReference>
<evidence type="ECO:0000256" key="2">
    <source>
        <dbReference type="ARBA" id="ARBA00004496"/>
    </source>
</evidence>
<feature type="region of interest" description="Disordered" evidence="7">
    <location>
        <begin position="871"/>
        <end position="890"/>
    </location>
</feature>
<dbReference type="Pfam" id="PF22544">
    <property type="entry name" value="HYDIN_VesB_CFA65-like_Ig"/>
    <property type="match status" value="1"/>
</dbReference>
<feature type="region of interest" description="Disordered" evidence="7">
    <location>
        <begin position="959"/>
        <end position="1000"/>
    </location>
</feature>
<reference evidence="12 13" key="1">
    <citation type="journal article" date="2021" name="Elife">
        <title>Chloroplast acquisition without the gene transfer in kleptoplastic sea slugs, Plakobranchus ocellatus.</title>
        <authorList>
            <person name="Maeda T."/>
            <person name="Takahashi S."/>
            <person name="Yoshida T."/>
            <person name="Shimamura S."/>
            <person name="Takaki Y."/>
            <person name="Nagai Y."/>
            <person name="Toyoda A."/>
            <person name="Suzuki Y."/>
            <person name="Arimoto A."/>
            <person name="Ishii H."/>
            <person name="Satoh N."/>
            <person name="Nishiyama T."/>
            <person name="Hasebe M."/>
            <person name="Maruyama T."/>
            <person name="Minagawa J."/>
            <person name="Obokata J."/>
            <person name="Shigenobu S."/>
        </authorList>
    </citation>
    <scope>NUCLEOTIDE SEQUENCE [LARGE SCALE GENOMIC DNA]</scope>
</reference>
<protein>
    <submittedName>
        <fullName evidence="12">Hydrocephalus-inducing protein-like</fullName>
    </submittedName>
</protein>
<dbReference type="GO" id="GO:0003341">
    <property type="term" value="P:cilium movement"/>
    <property type="evidence" value="ECO:0007669"/>
    <property type="project" value="TreeGrafter"/>
</dbReference>
<feature type="domain" description="CFAP65 tenth Ig-like" evidence="11">
    <location>
        <begin position="12"/>
        <end position="79"/>
    </location>
</feature>
<feature type="region of interest" description="Disordered" evidence="7">
    <location>
        <begin position="744"/>
        <end position="834"/>
    </location>
</feature>
<feature type="domain" description="Cep192-like" evidence="9">
    <location>
        <begin position="2725"/>
        <end position="2821"/>
    </location>
</feature>
<proteinExistence type="predicted"/>
<evidence type="ECO:0000259" key="10">
    <source>
        <dbReference type="Pfam" id="PF22544"/>
    </source>
</evidence>
<dbReference type="GO" id="GO:0005930">
    <property type="term" value="C:axoneme"/>
    <property type="evidence" value="ECO:0007669"/>
    <property type="project" value="TreeGrafter"/>
</dbReference>
<dbReference type="Pfam" id="PF24291">
    <property type="entry name" value="Ig_CFAP65"/>
    <property type="match status" value="1"/>
</dbReference>
<feature type="domain" description="Hydin adenylate kinase-like" evidence="8">
    <location>
        <begin position="305"/>
        <end position="497"/>
    </location>
</feature>
<keyword evidence="13" id="KW-1185">Reference proteome</keyword>
<feature type="coiled-coil region" evidence="6">
    <location>
        <begin position="531"/>
        <end position="558"/>
    </location>
</feature>
<dbReference type="InterPro" id="IPR056305">
    <property type="entry name" value="Ig_CFAP65_10th"/>
</dbReference>
<dbReference type="PANTHER" id="PTHR23053">
    <property type="entry name" value="DLEC1 DELETED IN LUNG AND ESOPHAGEAL CANCER 1"/>
    <property type="match status" value="1"/>
</dbReference>
<keyword evidence="6" id="KW-0175">Coiled coil</keyword>
<dbReference type="InterPro" id="IPR027417">
    <property type="entry name" value="P-loop_NTPase"/>
</dbReference>
<dbReference type="Pfam" id="PF17213">
    <property type="entry name" value="Hydin_ADK"/>
    <property type="match status" value="1"/>
</dbReference>
<feature type="compositionally biased region" description="Polar residues" evidence="7">
    <location>
        <begin position="1161"/>
        <end position="1171"/>
    </location>
</feature>
<feature type="compositionally biased region" description="Basic and acidic residues" evidence="7">
    <location>
        <begin position="762"/>
        <end position="773"/>
    </location>
</feature>
<evidence type="ECO:0000256" key="4">
    <source>
        <dbReference type="ARBA" id="ARBA00023069"/>
    </source>
</evidence>
<evidence type="ECO:0000256" key="1">
    <source>
        <dbReference type="ARBA" id="ARBA00004138"/>
    </source>
</evidence>
<feature type="compositionally biased region" description="Basic and acidic residues" evidence="7">
    <location>
        <begin position="703"/>
        <end position="718"/>
    </location>
</feature>
<dbReference type="GO" id="GO:1904158">
    <property type="term" value="P:axonemal central apparatus assembly"/>
    <property type="evidence" value="ECO:0007669"/>
    <property type="project" value="TreeGrafter"/>
</dbReference>
<evidence type="ECO:0000313" key="12">
    <source>
        <dbReference type="EMBL" id="GFS07093.1"/>
    </source>
</evidence>
<evidence type="ECO:0000259" key="9">
    <source>
        <dbReference type="Pfam" id="PF22067"/>
    </source>
</evidence>
<feature type="compositionally biased region" description="Basic and acidic residues" evidence="7">
    <location>
        <begin position="1609"/>
        <end position="1625"/>
    </location>
</feature>
<feature type="region of interest" description="Disordered" evidence="7">
    <location>
        <begin position="902"/>
        <end position="922"/>
    </location>
</feature>
<evidence type="ECO:0000259" key="11">
    <source>
        <dbReference type="Pfam" id="PF24291"/>
    </source>
</evidence>
<feature type="region of interest" description="Disordered" evidence="7">
    <location>
        <begin position="177"/>
        <end position="246"/>
    </location>
</feature>
<feature type="compositionally biased region" description="Polar residues" evidence="7">
    <location>
        <begin position="218"/>
        <end position="230"/>
    </location>
</feature>
<feature type="compositionally biased region" description="Basic and acidic residues" evidence="7">
    <location>
        <begin position="665"/>
        <end position="695"/>
    </location>
</feature>
<keyword evidence="3" id="KW-0963">Cytoplasm</keyword>
<feature type="region of interest" description="Disordered" evidence="7">
    <location>
        <begin position="1791"/>
        <end position="1862"/>
    </location>
</feature>
<feature type="compositionally biased region" description="Low complexity" evidence="7">
    <location>
        <begin position="905"/>
        <end position="921"/>
    </location>
</feature>
<feature type="region of interest" description="Disordered" evidence="7">
    <location>
        <begin position="392"/>
        <end position="438"/>
    </location>
</feature>
<comment type="subcellular location">
    <subcellularLocation>
        <location evidence="1">Cell projection</location>
        <location evidence="1">Cilium</location>
    </subcellularLocation>
    <subcellularLocation>
        <location evidence="2">Cytoplasm</location>
    </subcellularLocation>
</comment>
<gene>
    <name evidence="12" type="ORF">ElyMa_006561500</name>
</gene>
<organism evidence="12 13">
    <name type="scientific">Elysia marginata</name>
    <dbReference type="NCBI Taxonomy" id="1093978"/>
    <lineage>
        <taxon>Eukaryota</taxon>
        <taxon>Metazoa</taxon>
        <taxon>Spiralia</taxon>
        <taxon>Lophotrochozoa</taxon>
        <taxon>Mollusca</taxon>
        <taxon>Gastropoda</taxon>
        <taxon>Heterobranchia</taxon>
        <taxon>Euthyneura</taxon>
        <taxon>Panpulmonata</taxon>
        <taxon>Sacoglossa</taxon>
        <taxon>Placobranchoidea</taxon>
        <taxon>Plakobranchidae</taxon>
        <taxon>Elysia</taxon>
    </lineage>
</organism>
<feature type="compositionally biased region" description="Basic and acidic residues" evidence="7">
    <location>
        <begin position="593"/>
        <end position="622"/>
    </location>
</feature>
<feature type="compositionally biased region" description="Basic and acidic residues" evidence="7">
    <location>
        <begin position="1124"/>
        <end position="1138"/>
    </location>
</feature>
<dbReference type="EMBL" id="BMAT01013178">
    <property type="protein sequence ID" value="GFS07093.1"/>
    <property type="molecule type" value="Genomic_DNA"/>
</dbReference>
<evidence type="ECO:0000259" key="8">
    <source>
        <dbReference type="Pfam" id="PF17213"/>
    </source>
</evidence>
<feature type="compositionally biased region" description="Acidic residues" evidence="7">
    <location>
        <begin position="819"/>
        <end position="831"/>
    </location>
</feature>
<dbReference type="InterPro" id="IPR033768">
    <property type="entry name" value="Hydin_ADK"/>
</dbReference>
<dbReference type="Pfam" id="PF22067">
    <property type="entry name" value="Cep192_D3"/>
    <property type="match status" value="1"/>
</dbReference>
<dbReference type="InterPro" id="IPR013783">
    <property type="entry name" value="Ig-like_fold"/>
</dbReference>
<evidence type="ECO:0000256" key="6">
    <source>
        <dbReference type="SAM" id="Coils"/>
    </source>
</evidence>
<sequence length="3397" mass="376908">MEKHVPMHLRRKIRQAKKKPRIFEVLPPTGVLMPGQRVNVQVKFMPTEEKFYESRLPIRIGQSSQRLLLLCHGQGLEPRLEFERTLVEFGPILPHSAGDDQEIVVRNPTTFPIEFYSLEFDNQYLEEEKVLRLMRGYDEYNTLLLPPRGVNDKLPQELLDFYDEQLKKLEEEEKAKAEAEAAAEAEKREREEREREEKEAELLAEDPEYVTKGDSTPAILTTAPSRTATPADQPAGGLAPTEATAPVDDPIKREDLLEEKMKESVASGPGVGELEITPVSAAIARHLGIDLTPEGKAARNRRGIAIVVNGAPMSGKTSTAVSLAKTYEAALLTLDGVVCDAITNGSTPAGLRARELCAEAARRKSEELREMEGQETKAGGLSVDALQAHTQATTAGGAAARDRKTSTAVDQKAKDKVPPGGKTTAMNASSDGPVGSQVPCSPPPLTGPIARRLSVSGGIAGEEGLLSCVLPEDLLVEILAERLQLNDCHRGVIFDGLETLFSQTMATAANAILKALNNRRFIFFCTLKLDYNVLKEQEKKAQEEKAKEAKRREDEEALWLEEMDEDEYDALTKEEKDRVDHKRLVIKKERIKREQEEKAERERIEREAKEEEERRKEEEMKSRKGRKGKTPAVPDSKEKDKKTQTGGKAQGQGSDRTQRSQGGPKGHEGEKGPGSDRPESHATEKSDTQPEEGRKKKDKKGKGKEIVDSVPVEEVRDPAKEAELLLIQRFRTFEASAKDIQELLEFWDRSTLQPRRPSTPSERSDEDQKDHPASGKKGKGKGFETALVDEKHEKEKLKEQERIRLEKEMAEKAAKEAVQEGEEGEVVDGAEDEKKDEVGIPNIVIDCSDKTFVPVKKIQDTEALPSLEELQTSKSHSVASLKKIKPKKKSDTVLALGNASANCYQSPGPRSSQQRSLSSPPKAIAVAAAQLAHRRNSINVDDQEDMRNARELAARTQTRNNIHSKNFKGDLSSNRRTIDSDLSSNSKTSNLPIAADKESKDESKLYTNLTYAEMLVAAEKLPSPKDVLDGLGMGPQGPPIPPPAVFGVMPYPVKRRPPQLGELGGRYLFVASTPDDPNIGHEDKSKEGDGEEENAGTPDKIKDEQPTPTKGKGNKGANTPLGAEKGRTSTDGKVDRKRSAERKRMPRRNSAVVSSPPPGQTTPVSDGDTMSSRLGVQSIIEEKAPAKLLTIFRWTVPAGGEVTLKLRFSSDDLGQFDQTLNFEIVGTRRRYQMFCRGVCAFPAISKEPRIVFPSRKKNRRSDEIVHKKYILMQETFHFGPLLVGKSREKYREGKFPENMETFTILNTSPLEADISFCFLNDSKGETYLLEPPSMLLKPGQSEKLSVWAYPKTATVPKPAVREEVFETPPVLAPKKISQGFESPIKLGVSSKESIDVSGPASAAELNVNESDTGSKDQNTSKAEGKEEHKSAEFESGNFPPRAQLKSHAVVGKQSPGHFEDAIVCCVRENPEPIVFKVCCDGFRPELELDKKQLHFDKVLLHRKDTKTIYLRNSTQLPVAWKLSGLENLGDDFTVAADSGVVEPLSEYPLQAYFRAMKAVQTSKKMIRMEISDVDNIMGVVHTEPIQVIAEAYDVALDMSFPKVYNPKKKKEEKPDKKENSRKETITMEPPKSPPKSQTKKKGEIVYPTFSLMNPQDTLSLTIFSFLLENADPRNPDVTSLFSVIPSNGKLSPLDRPTQVQVIFKSSREVTVKDVPILKCQVIEPNLGDQGETIASIPVKVSVKAVFSKFNISPTNDINFGSLLVNSKKTRTFTIENKGEFDFKYTISKKEKETNTQMNVRQNRPAVKGEKNSKSRDDSSSAPSVKPKKADSVSKEPGQPNAKSKKNDNNNMMQPKQDAGGSGQSKLTLGMFTIFPAFGIILPNGNQVITVDCVGENQGKEIQDISIDITERDPSTYKGGVPYRLVAEACIPTINVDDIGSIFEEHRVCKNLSVWQHANQSLAEVGGVFGEEERKFLFNNVIVGRKAKARFKISNTNKVPCDIVFTLKPVTQKGAPRTPEVFDLDPPRMQIPNHSHMYATITFTPPSMQAYSAIFEASIEGVTPNQARGKSLTFEVSGEGNLPRINVAKPTVRNKRGQPLLLFKRILIGRSESLPFELVNDGTLPSKVDLDLLDPDSVFMLKPTLQTKEAIGDIDYNNRETRRRPHTASVIVDPGERATFEMIFRPTAPNRSQANLKVSVTDNQYEDSIVQMVGEGYEDDVTFDNIGSVLVPIDPERELGSMAEDDVPASIGETESEILEEIEMVEGGEEDAAKPNLMQFGDCYVDEARTLNLTLTNHSKTDCVRFQWPDHPELKFSPQVCDWDDKIQVVKWVDIPPSPVQTADSVEEDVFAEAKHFSMKDMMEILIFGSKSANAVGTPHIHRPGKKKIVETEPEPAHTEVADSARNLELLVSATIDFTQCSCKVDTVHFKDTLMFQTRVYSIELHNEGQVSLDYTWQVMMDSFTPMLQRSVTFMSEGERPESRVDVVDSSYVPFVVEPSFGTIAAGKTAKCVAKDFGIVNPTNSPFTFHWICEDEVDPKRPSCFRCLHPEGEIRSGRKFKVGFEFVSTELDIVESFWRFVIPSQAINLPFLLVGQTREPDVSLDRSHLNFKALLVGREAVETVFLTNNEDSHFNFSFAPDSCYSEGYASHLTVEPMQGQIPPKTRVPVNLFFSPTSEKEVNFNLRCTIPRKVAPITLNVKAEGYTMNCILQCEDSTGNRVELSDRGLNQINFNVVEVNENAIRHLFVLNSGKFNLDYTWEVTPGSVGSDVVSVTPQKGGVMCGETQQCSLSFCPNKRMAVKDCDLTLKVSNGPTYLIKVLGLGVTPGLHFSFRSHNFGSCFIHKSGLDLPTKQVVLKLTNQDKKEISVDCLYEATPQLTYQFEASVVAPGESVDVPFTFCPRRAARYHEVVTFEINGLSKQKVEFTGTGSEMKLWNLKPIIDGEQWTGPVTFTVEPQQTKAYELTYRPLTMTTENKKHLGSIFFPLPDGSGLLFNLTGSAEAPKAVAKIQRDVPCKTGYTELLSVSNWLKKPQRFRVRIESLRPEKLDPGTTVKGMEYIDVPANSKKDYKLSFYAYKEGQTVVKVTFINEQTGEFQFYEVTFRATRPGTINTIRLSTPVRQSVPHQLSVENPLAYQVIFSVSCSVPEVLLPSQLVVPANSQGQFSFEYQPLKVGEVQGRLELYCSDLGLYSYDLVLTATPGAPEKAIYFRVGLGSSTTQVAKFLNFAKQKTDYICKIDNSDFHVDKSVPAAPGSTGGTEVALDVVFEPSRFGEQRAMLTVSSQIGGEYTFPLFGTCIPPKPQGPFTVKAGSSTAIVFHNVFPNTTPFTFQVDNPLFHLTKQGESIRAKKDHRVVVGFDGNDTGSKAAVMGKLIISCARSAGGNSNVQWVYYLKGVTP</sequence>
<feature type="compositionally biased region" description="Basic and acidic residues" evidence="7">
    <location>
        <begin position="1422"/>
        <end position="1432"/>
    </location>
</feature>
<dbReference type="Gene3D" id="2.60.40.10">
    <property type="entry name" value="Immunoglobulins"/>
    <property type="match status" value="9"/>
</dbReference>
<feature type="domain" description="HYDIN/VesB/CFA65-like Ig-like" evidence="10">
    <location>
        <begin position="2826"/>
        <end position="2924"/>
    </location>
</feature>
<name>A0AAV4IA24_9GAST</name>
<feature type="compositionally biased region" description="Basic and acidic residues" evidence="7">
    <location>
        <begin position="1078"/>
        <end position="1088"/>
    </location>
</feature>
<feature type="compositionally biased region" description="Polar residues" evidence="7">
    <location>
        <begin position="1407"/>
        <end position="1421"/>
    </location>
</feature>
<feature type="region of interest" description="Disordered" evidence="7">
    <location>
        <begin position="1069"/>
        <end position="1171"/>
    </location>
</feature>
<feature type="region of interest" description="Disordered" evidence="7">
    <location>
        <begin position="1606"/>
        <end position="1641"/>
    </location>
</feature>
<keyword evidence="5" id="KW-0966">Cell projection</keyword>
<feature type="region of interest" description="Disordered" evidence="7">
    <location>
        <begin position="1397"/>
        <end position="1439"/>
    </location>
</feature>
<feature type="region of interest" description="Disordered" evidence="7">
    <location>
        <begin position="593"/>
        <end position="718"/>
    </location>
</feature>
<accession>A0AAV4IA24</accession>
<feature type="compositionally biased region" description="Polar residues" evidence="7">
    <location>
        <begin position="750"/>
        <end position="761"/>
    </location>
</feature>
<dbReference type="InterPro" id="IPR054089">
    <property type="entry name" value="Cep192-like_D3"/>
</dbReference>
<evidence type="ECO:0000256" key="5">
    <source>
        <dbReference type="ARBA" id="ARBA00023273"/>
    </source>
</evidence>
<feature type="compositionally biased region" description="Low complexity" evidence="7">
    <location>
        <begin position="644"/>
        <end position="653"/>
    </location>
</feature>
<evidence type="ECO:0000313" key="13">
    <source>
        <dbReference type="Proteomes" id="UP000762676"/>
    </source>
</evidence>
<dbReference type="InterPro" id="IPR053879">
    <property type="entry name" value="HYDIN_VesB_CFA65-like_Ig"/>
</dbReference>
<feature type="compositionally biased region" description="Polar residues" evidence="7">
    <location>
        <begin position="971"/>
        <end position="991"/>
    </location>
</feature>
<feature type="compositionally biased region" description="Basic and acidic residues" evidence="7">
    <location>
        <begin position="400"/>
        <end position="417"/>
    </location>
</feature>
<feature type="compositionally biased region" description="Basic and acidic residues" evidence="7">
    <location>
        <begin position="788"/>
        <end position="818"/>
    </location>
</feature>
<evidence type="ECO:0000256" key="7">
    <source>
        <dbReference type="SAM" id="MobiDB-lite"/>
    </source>
</evidence>
<feature type="compositionally biased region" description="Basic and acidic residues" evidence="7">
    <location>
        <begin position="1806"/>
        <end position="1818"/>
    </location>
</feature>